<proteinExistence type="predicted"/>
<evidence type="ECO:0000313" key="3">
    <source>
        <dbReference type="Proteomes" id="UP000293874"/>
    </source>
</evidence>
<accession>A0A4Q7N2S0</accession>
<keyword evidence="3" id="KW-1185">Reference proteome</keyword>
<dbReference type="EMBL" id="SGXA01000001">
    <property type="protein sequence ID" value="RZS74425.1"/>
    <property type="molecule type" value="Genomic_DNA"/>
</dbReference>
<comment type="caution">
    <text evidence="2">The sequence shown here is derived from an EMBL/GenBank/DDBJ whole genome shotgun (WGS) entry which is preliminary data.</text>
</comment>
<protein>
    <recommendedName>
        <fullName evidence="4">YD repeat-containing protein</fullName>
    </recommendedName>
</protein>
<dbReference type="Gene3D" id="2.40.128.720">
    <property type="match status" value="1"/>
</dbReference>
<name>A0A4Q7N2S0_9BACT</name>
<dbReference type="AlphaFoldDB" id="A0A4Q7N2S0"/>
<sequence length="302" mass="34688">MKKIFVPMKITLLSLLSLVLLIAGCNKNDNNPQTFIQLQRIGSSEEAYAFQYNEDHLPAKIELYKSSDGAPVLDEYFTVSYENGAPVKAEYFNKRNGSFKLSTRYTFTTDTQKRITKALIKRFSSDGTELPETIKRDYVFNNNGKLVKIIFNEDQDNTWVLEYDANGNYKESPYTNDQPTLKHTRTADYKYDNNINPFSVNGLGIMMMVAFDGDVFNADMLLSENNISSSKFVDTRIDYPGTQFQETTIETKSITYANAFDANGGLQKIDFSRNYKEEHQNEVIRDDTYQFSLNLTCIKKNR</sequence>
<feature type="signal peptide" evidence="1">
    <location>
        <begin position="1"/>
        <end position="28"/>
    </location>
</feature>
<evidence type="ECO:0000256" key="1">
    <source>
        <dbReference type="SAM" id="SignalP"/>
    </source>
</evidence>
<dbReference type="Proteomes" id="UP000293874">
    <property type="component" value="Unassembled WGS sequence"/>
</dbReference>
<evidence type="ECO:0000313" key="2">
    <source>
        <dbReference type="EMBL" id="RZS74425.1"/>
    </source>
</evidence>
<keyword evidence="1" id="KW-0732">Signal</keyword>
<evidence type="ECO:0008006" key="4">
    <source>
        <dbReference type="Google" id="ProtNLM"/>
    </source>
</evidence>
<feature type="chain" id="PRO_5020716039" description="YD repeat-containing protein" evidence="1">
    <location>
        <begin position="29"/>
        <end position="302"/>
    </location>
</feature>
<dbReference type="PROSITE" id="PS51257">
    <property type="entry name" value="PROKAR_LIPOPROTEIN"/>
    <property type="match status" value="1"/>
</dbReference>
<reference evidence="2 3" key="1">
    <citation type="submission" date="2019-02" db="EMBL/GenBank/DDBJ databases">
        <title>Genomic Encyclopedia of Type Strains, Phase IV (KMG-IV): sequencing the most valuable type-strain genomes for metagenomic binning, comparative biology and taxonomic classification.</title>
        <authorList>
            <person name="Goeker M."/>
        </authorList>
    </citation>
    <scope>NUCLEOTIDE SEQUENCE [LARGE SCALE GENOMIC DNA]</scope>
    <source>
        <strain evidence="2 3">DSM 18116</strain>
    </source>
</reference>
<gene>
    <name evidence="2" type="ORF">EV199_0273</name>
</gene>
<organism evidence="2 3">
    <name type="scientific">Pseudobacter ginsenosidimutans</name>
    <dbReference type="NCBI Taxonomy" id="661488"/>
    <lineage>
        <taxon>Bacteria</taxon>
        <taxon>Pseudomonadati</taxon>
        <taxon>Bacteroidota</taxon>
        <taxon>Chitinophagia</taxon>
        <taxon>Chitinophagales</taxon>
        <taxon>Chitinophagaceae</taxon>
        <taxon>Pseudobacter</taxon>
    </lineage>
</organism>